<dbReference type="GO" id="GO:0003677">
    <property type="term" value="F:DNA binding"/>
    <property type="evidence" value="ECO:0007669"/>
    <property type="project" value="UniProtKB-KW"/>
</dbReference>
<dbReference type="Proteomes" id="UP001056429">
    <property type="component" value="Unassembled WGS sequence"/>
</dbReference>
<sequence>MTSYRTIDIAREVGIHVNTVRLYEQIGFISVAPRSANGYRIFSDKHLYQTKIARLIVHGKWPGKPIRNSGMKIVRAMKEWDLIGAHQYARDYVKAINEEQEKALVAIKTLENWGNNIYASSKVETYNRKQTAAIIGTSPEVLRNWERRGLIKVPQKSNKRVYSSLEIERLHVIYVMLQSNYKIVEISERLQLYDKEIINKIPNEVNQRRDEHISNMRSHWLEVSDNALENAMKVLDLLNEIFQTLHL</sequence>
<dbReference type="InterPro" id="IPR009061">
    <property type="entry name" value="DNA-bd_dom_put_sf"/>
</dbReference>
<keyword evidence="4" id="KW-0804">Transcription</keyword>
<evidence type="ECO:0000256" key="2">
    <source>
        <dbReference type="ARBA" id="ARBA00023015"/>
    </source>
</evidence>
<dbReference type="Gene3D" id="1.10.1660.10">
    <property type="match status" value="2"/>
</dbReference>
<organism evidence="6 7">
    <name type="scientific">Oceanirhabdus seepicola</name>
    <dbReference type="NCBI Taxonomy" id="2828781"/>
    <lineage>
        <taxon>Bacteria</taxon>
        <taxon>Bacillati</taxon>
        <taxon>Bacillota</taxon>
        <taxon>Clostridia</taxon>
        <taxon>Eubacteriales</taxon>
        <taxon>Clostridiaceae</taxon>
        <taxon>Oceanirhabdus</taxon>
    </lineage>
</organism>
<keyword evidence="2" id="KW-0805">Transcription regulation</keyword>
<evidence type="ECO:0000313" key="6">
    <source>
        <dbReference type="EMBL" id="MCM1989503.1"/>
    </source>
</evidence>
<accession>A0A9J6NYA2</accession>
<comment type="caution">
    <text evidence="6">The sequence shown here is derived from an EMBL/GenBank/DDBJ whole genome shotgun (WGS) entry which is preliminary data.</text>
</comment>
<reference evidence="6" key="2">
    <citation type="submission" date="2021-04" db="EMBL/GenBank/DDBJ databases">
        <authorList>
            <person name="Dong X."/>
        </authorList>
    </citation>
    <scope>NUCLEOTIDE SEQUENCE</scope>
    <source>
        <strain evidence="6">ZWT</strain>
    </source>
</reference>
<evidence type="ECO:0000256" key="4">
    <source>
        <dbReference type="ARBA" id="ARBA00023163"/>
    </source>
</evidence>
<evidence type="ECO:0000256" key="1">
    <source>
        <dbReference type="ARBA" id="ARBA00022491"/>
    </source>
</evidence>
<dbReference type="Pfam" id="PF00376">
    <property type="entry name" value="MerR"/>
    <property type="match status" value="1"/>
</dbReference>
<dbReference type="SUPFAM" id="SSF46955">
    <property type="entry name" value="Putative DNA-binding domain"/>
    <property type="match status" value="2"/>
</dbReference>
<protein>
    <submittedName>
        <fullName evidence="6">MerR family transcriptional regulator</fullName>
    </submittedName>
</protein>
<dbReference type="InterPro" id="IPR000551">
    <property type="entry name" value="MerR-type_HTH_dom"/>
</dbReference>
<evidence type="ECO:0000259" key="5">
    <source>
        <dbReference type="PROSITE" id="PS50937"/>
    </source>
</evidence>
<dbReference type="EMBL" id="JAGSOJ010000001">
    <property type="protein sequence ID" value="MCM1989503.1"/>
    <property type="molecule type" value="Genomic_DNA"/>
</dbReference>
<reference evidence="6" key="1">
    <citation type="journal article" date="2021" name="mSystems">
        <title>Bacteria and Archaea Synergistically Convert Glycine Betaine to Biogenic Methane in the Formosa Cold Seep of the South China Sea.</title>
        <authorList>
            <person name="Li L."/>
            <person name="Zhang W."/>
            <person name="Zhang S."/>
            <person name="Song L."/>
            <person name="Sun Q."/>
            <person name="Zhang H."/>
            <person name="Xiang H."/>
            <person name="Dong X."/>
        </authorList>
    </citation>
    <scope>NUCLEOTIDE SEQUENCE</scope>
    <source>
        <strain evidence="6">ZWT</strain>
    </source>
</reference>
<dbReference type="RefSeq" id="WP_250858496.1">
    <property type="nucleotide sequence ID" value="NZ_JAGSOJ010000001.1"/>
</dbReference>
<feature type="domain" description="HTH merR-type" evidence="5">
    <location>
        <begin position="3"/>
        <end position="47"/>
    </location>
</feature>
<dbReference type="PANTHER" id="PTHR30204">
    <property type="entry name" value="REDOX-CYCLING DRUG-SENSING TRANSCRIPTIONAL ACTIVATOR SOXR"/>
    <property type="match status" value="1"/>
</dbReference>
<keyword evidence="3" id="KW-0238">DNA-binding</keyword>
<evidence type="ECO:0000256" key="3">
    <source>
        <dbReference type="ARBA" id="ARBA00023125"/>
    </source>
</evidence>
<dbReference type="PANTHER" id="PTHR30204:SF69">
    <property type="entry name" value="MERR-FAMILY TRANSCRIPTIONAL REGULATOR"/>
    <property type="match status" value="1"/>
</dbReference>
<dbReference type="PROSITE" id="PS50937">
    <property type="entry name" value="HTH_MERR_2"/>
    <property type="match status" value="2"/>
</dbReference>
<keyword evidence="7" id="KW-1185">Reference proteome</keyword>
<name>A0A9J6NYA2_9CLOT</name>
<feature type="domain" description="HTH merR-type" evidence="5">
    <location>
        <begin position="132"/>
        <end position="192"/>
    </location>
</feature>
<dbReference type="SMART" id="SM00422">
    <property type="entry name" value="HTH_MERR"/>
    <property type="match status" value="2"/>
</dbReference>
<gene>
    <name evidence="6" type="ORF">KDK92_07100</name>
</gene>
<keyword evidence="1" id="KW-0678">Repressor</keyword>
<evidence type="ECO:0000313" key="7">
    <source>
        <dbReference type="Proteomes" id="UP001056429"/>
    </source>
</evidence>
<dbReference type="GO" id="GO:0003700">
    <property type="term" value="F:DNA-binding transcription factor activity"/>
    <property type="evidence" value="ECO:0007669"/>
    <property type="project" value="InterPro"/>
</dbReference>
<dbReference type="InterPro" id="IPR047057">
    <property type="entry name" value="MerR_fam"/>
</dbReference>
<proteinExistence type="predicted"/>
<dbReference type="AlphaFoldDB" id="A0A9J6NYA2"/>
<dbReference type="CDD" id="cd00592">
    <property type="entry name" value="HTH_MerR-like"/>
    <property type="match status" value="1"/>
</dbReference>
<dbReference type="Pfam" id="PF13411">
    <property type="entry name" value="MerR_1"/>
    <property type="match status" value="1"/>
</dbReference>